<feature type="domain" description="AAA+ ATPase" evidence="5">
    <location>
        <begin position="450"/>
        <end position="582"/>
    </location>
</feature>
<proteinExistence type="inferred from homology"/>
<protein>
    <submittedName>
        <fullName evidence="6">ATPase family protein associated with various cellular activities (AAA)</fullName>
    </submittedName>
</protein>
<keyword evidence="2" id="KW-0547">Nucleotide-binding</keyword>
<dbReference type="PANTHER" id="PTHR23073">
    <property type="entry name" value="26S PROTEASOME REGULATORY SUBUNIT"/>
    <property type="match status" value="1"/>
</dbReference>
<comment type="caution">
    <text evidence="6">The sequence shown here is derived from an EMBL/GenBank/DDBJ whole genome shotgun (WGS) entry which is preliminary data.</text>
</comment>
<comment type="similarity">
    <text evidence="1">Belongs to the AAA ATPase family.</text>
</comment>
<feature type="region of interest" description="Disordered" evidence="4">
    <location>
        <begin position="35"/>
        <end position="55"/>
    </location>
</feature>
<dbReference type="CDD" id="cd19481">
    <property type="entry name" value="RecA-like_protease"/>
    <property type="match status" value="1"/>
</dbReference>
<keyword evidence="3" id="KW-0067">ATP-binding</keyword>
<dbReference type="Gene3D" id="3.40.50.300">
    <property type="entry name" value="P-loop containing nucleotide triphosphate hydrolases"/>
    <property type="match status" value="1"/>
</dbReference>
<dbReference type="InterPro" id="IPR003959">
    <property type="entry name" value="ATPase_AAA_core"/>
</dbReference>
<evidence type="ECO:0000256" key="4">
    <source>
        <dbReference type="SAM" id="MobiDB-lite"/>
    </source>
</evidence>
<keyword evidence="7" id="KW-1185">Reference proteome</keyword>
<dbReference type="InterPro" id="IPR003593">
    <property type="entry name" value="AAA+_ATPase"/>
</dbReference>
<dbReference type="EMBL" id="QEOB01000004">
    <property type="protein sequence ID" value="PVX85136.1"/>
    <property type="molecule type" value="Genomic_DNA"/>
</dbReference>
<sequence>MSTAAVMTPSPAPSTSTETLAQALDRVYAQLVRGLGERPGEARPEPTPSAPASSFEAASADDTLARLKSVFSLSAFELDVLVLCLGASLEARFANACAAAQGDARSPWPSFALALATLDGAHWSALSGSTPLRYWSLIDVIRVSGAAEALLHAPLRVNERILHFVLGVPAIDAQLEATILPLAPTHAHVRAGAELDAYERALESGLHQWRDARGADRPLLLCGARAAARESAFAWLCERSGLRPWQLNASELPATAEERNTLARLWTREAALQHAALYVRSDNESDEAAAALASWLARVSAPVALDAPPGSRVERLAGLRVDVPALTPDERRTAWLDALGDDAARMNGALERIVDYFHFDEPAIRDAAALARGAPQAGPDLGDVAWQVCRQQGRRALDTLAQRVEPRAQWGELVLPPTQTDTLRQIAIHLRQRAVVNQRWGFAQRYSRGHGLTALFYGGSGTGKTMAAEILARELDLDLYHIDLAALMSKYIGETEKNLRTVFDAAEQSGAVLLFDECDALFGKRSEVRDSHDRYANLEVSYLLQRMDSYRGMAILTTNQRHALDPAFVRRIRFIVQFPLPDAPSRARIWRGIFPAEAPLDAALDFEQLAQLNVPGGVIRNIAVHAAFLAAEAGTRIGASQILAASRTEYAKMDRPLTAAETRGWS</sequence>
<accession>A0ABX5KRT4</accession>
<reference evidence="6 7" key="1">
    <citation type="submission" date="2018-05" db="EMBL/GenBank/DDBJ databases">
        <title>Genomic Encyclopedia of Type Strains, Phase IV (KMG-V): Genome sequencing to study the core and pangenomes of soil and plant-associated prokaryotes.</title>
        <authorList>
            <person name="Whitman W."/>
        </authorList>
    </citation>
    <scope>NUCLEOTIDE SEQUENCE [LARGE SCALE GENOMIC DNA]</scope>
    <source>
        <strain evidence="6 7">SCZa-39</strain>
    </source>
</reference>
<gene>
    <name evidence="6" type="ORF">C7402_104380</name>
</gene>
<dbReference type="InterPro" id="IPR054472">
    <property type="entry name" value="WHD"/>
</dbReference>
<organism evidence="6 7">
    <name type="scientific">Paraburkholderia unamae</name>
    <dbReference type="NCBI Taxonomy" id="219649"/>
    <lineage>
        <taxon>Bacteria</taxon>
        <taxon>Pseudomonadati</taxon>
        <taxon>Pseudomonadota</taxon>
        <taxon>Betaproteobacteria</taxon>
        <taxon>Burkholderiales</taxon>
        <taxon>Burkholderiaceae</taxon>
        <taxon>Paraburkholderia</taxon>
    </lineage>
</organism>
<dbReference type="RefSeq" id="WP_244314813.1">
    <property type="nucleotide sequence ID" value="NZ_QEOB01000004.1"/>
</dbReference>
<evidence type="ECO:0000256" key="1">
    <source>
        <dbReference type="ARBA" id="ARBA00006914"/>
    </source>
</evidence>
<dbReference type="SUPFAM" id="SSF52540">
    <property type="entry name" value="P-loop containing nucleoside triphosphate hydrolases"/>
    <property type="match status" value="1"/>
</dbReference>
<feature type="compositionally biased region" description="Basic and acidic residues" evidence="4">
    <location>
        <begin position="35"/>
        <end position="44"/>
    </location>
</feature>
<evidence type="ECO:0000313" key="6">
    <source>
        <dbReference type="EMBL" id="PVX85136.1"/>
    </source>
</evidence>
<dbReference type="Pfam" id="PF22977">
    <property type="entry name" value="WHD"/>
    <property type="match status" value="1"/>
</dbReference>
<evidence type="ECO:0000256" key="3">
    <source>
        <dbReference type="ARBA" id="ARBA00022840"/>
    </source>
</evidence>
<evidence type="ECO:0000313" key="7">
    <source>
        <dbReference type="Proteomes" id="UP000245712"/>
    </source>
</evidence>
<dbReference type="Pfam" id="PF00004">
    <property type="entry name" value="AAA"/>
    <property type="match status" value="1"/>
</dbReference>
<dbReference type="InterPro" id="IPR050221">
    <property type="entry name" value="26S_Proteasome_ATPase"/>
</dbReference>
<dbReference type="InterPro" id="IPR027417">
    <property type="entry name" value="P-loop_NTPase"/>
</dbReference>
<evidence type="ECO:0000259" key="5">
    <source>
        <dbReference type="SMART" id="SM00382"/>
    </source>
</evidence>
<evidence type="ECO:0000256" key="2">
    <source>
        <dbReference type="ARBA" id="ARBA00022741"/>
    </source>
</evidence>
<name>A0ABX5KRT4_9BURK</name>
<dbReference type="Proteomes" id="UP000245712">
    <property type="component" value="Unassembled WGS sequence"/>
</dbReference>
<dbReference type="SMART" id="SM00382">
    <property type="entry name" value="AAA"/>
    <property type="match status" value="1"/>
</dbReference>